<gene>
    <name evidence="3" type="ORF">Amac_094590</name>
</gene>
<dbReference type="OrthoDB" id="9803333at2"/>
<comment type="similarity">
    <text evidence="1">Belongs to the short-chain dehydrogenases/reductases (SDR) family.</text>
</comment>
<dbReference type="InterPro" id="IPR002347">
    <property type="entry name" value="SDR_fam"/>
</dbReference>
<protein>
    <submittedName>
        <fullName evidence="3">Short-chain dehydrogenase/reductas</fullName>
    </submittedName>
</protein>
<dbReference type="Gene3D" id="3.40.50.720">
    <property type="entry name" value="NAD(P)-binding Rossmann-like Domain"/>
    <property type="match status" value="1"/>
</dbReference>
<dbReference type="AlphaFoldDB" id="A0A5M3X8M4"/>
<keyword evidence="2" id="KW-0560">Oxidoreductase</keyword>
<accession>A0A5M3X8M4</accession>
<dbReference type="Pfam" id="PF13561">
    <property type="entry name" value="adh_short_C2"/>
    <property type="match status" value="1"/>
</dbReference>
<proteinExistence type="inferred from homology"/>
<evidence type="ECO:0000256" key="1">
    <source>
        <dbReference type="ARBA" id="ARBA00006484"/>
    </source>
</evidence>
<organism evidence="3 4">
    <name type="scientific">Acrocarpospora macrocephala</name>
    <dbReference type="NCBI Taxonomy" id="150177"/>
    <lineage>
        <taxon>Bacteria</taxon>
        <taxon>Bacillati</taxon>
        <taxon>Actinomycetota</taxon>
        <taxon>Actinomycetes</taxon>
        <taxon>Streptosporangiales</taxon>
        <taxon>Streptosporangiaceae</taxon>
        <taxon>Acrocarpospora</taxon>
    </lineage>
</organism>
<dbReference type="PANTHER" id="PTHR24321:SF8">
    <property type="entry name" value="ESTRADIOL 17-BETA-DEHYDROGENASE 8-RELATED"/>
    <property type="match status" value="1"/>
</dbReference>
<comment type="caution">
    <text evidence="3">The sequence shown here is derived from an EMBL/GenBank/DDBJ whole genome shotgun (WGS) entry which is preliminary data.</text>
</comment>
<dbReference type="GO" id="GO:0016491">
    <property type="term" value="F:oxidoreductase activity"/>
    <property type="evidence" value="ECO:0007669"/>
    <property type="project" value="UniProtKB-KW"/>
</dbReference>
<dbReference type="PANTHER" id="PTHR24321">
    <property type="entry name" value="DEHYDROGENASES, SHORT CHAIN"/>
    <property type="match status" value="1"/>
</dbReference>
<dbReference type="PRINTS" id="PR00081">
    <property type="entry name" value="GDHRDH"/>
</dbReference>
<evidence type="ECO:0000256" key="2">
    <source>
        <dbReference type="ARBA" id="ARBA00023002"/>
    </source>
</evidence>
<sequence length="280" mass="28048">MAYGVLVVVGTGGMGVAAARRIGPGKRVLLADFNEAALDAVAGALRDEGHDVTTQVVDVSSGESVHELARTAARLGPVTQVLHTAGLSPAQAPVEAILRVDLLGVALVLDEFAEVVSPGGAGLVIASMSGHLMPPLPPEVEIQLATTPTGELLNLPAASPGAFASPGHAYSFAKRANQVRVRAASTQWGRKGARVNTISPGVISTAMGRQELASPSGAFMRAMVDGSGTGRLGSPDDIASAAAFLLSDAASFITGTDLLVDGGAVAAVSTGHTALSMAAS</sequence>
<evidence type="ECO:0000313" key="4">
    <source>
        <dbReference type="Proteomes" id="UP000331127"/>
    </source>
</evidence>
<dbReference type="EMBL" id="BLAE01000085">
    <property type="protein sequence ID" value="GES15861.1"/>
    <property type="molecule type" value="Genomic_DNA"/>
</dbReference>
<dbReference type="InterPro" id="IPR036291">
    <property type="entry name" value="NAD(P)-bd_dom_sf"/>
</dbReference>
<keyword evidence="4" id="KW-1185">Reference proteome</keyword>
<reference evidence="3 4" key="1">
    <citation type="submission" date="2019-10" db="EMBL/GenBank/DDBJ databases">
        <title>Whole genome shotgun sequence of Acrocarpospora macrocephala NBRC 16266.</title>
        <authorList>
            <person name="Ichikawa N."/>
            <person name="Kimura A."/>
            <person name="Kitahashi Y."/>
            <person name="Komaki H."/>
            <person name="Oguchi A."/>
        </authorList>
    </citation>
    <scope>NUCLEOTIDE SEQUENCE [LARGE SCALE GENOMIC DNA]</scope>
    <source>
        <strain evidence="3 4">NBRC 16266</strain>
    </source>
</reference>
<dbReference type="NCBIfam" id="NF005395">
    <property type="entry name" value="PRK06940.1"/>
    <property type="match status" value="1"/>
</dbReference>
<dbReference type="Pfam" id="PF00106">
    <property type="entry name" value="adh_short"/>
    <property type="match status" value="1"/>
</dbReference>
<name>A0A5M3X8M4_9ACTN</name>
<dbReference type="RefSeq" id="WP_155360950.1">
    <property type="nucleotide sequence ID" value="NZ_BAAAHL010000017.1"/>
</dbReference>
<dbReference type="SUPFAM" id="SSF51735">
    <property type="entry name" value="NAD(P)-binding Rossmann-fold domains"/>
    <property type="match status" value="1"/>
</dbReference>
<dbReference type="Proteomes" id="UP000331127">
    <property type="component" value="Unassembled WGS sequence"/>
</dbReference>
<evidence type="ECO:0000313" key="3">
    <source>
        <dbReference type="EMBL" id="GES15861.1"/>
    </source>
</evidence>